<protein>
    <submittedName>
        <fullName evidence="3">Integral membrane protein</fullName>
    </submittedName>
</protein>
<dbReference type="EMBL" id="KE148157">
    <property type="protein sequence ID" value="EPE05305.1"/>
    <property type="molecule type" value="Genomic_DNA"/>
</dbReference>
<dbReference type="InterPro" id="IPR037119">
    <property type="entry name" value="Haem_oxidase_HugZ-like_sf"/>
</dbReference>
<dbReference type="VEuPathDB" id="FungiDB:F503_03910"/>
<feature type="domain" description="DUF2470" evidence="2">
    <location>
        <begin position="8"/>
        <end position="85"/>
    </location>
</feature>
<name>S3CWW3_OPHP1</name>
<dbReference type="HOGENOM" id="CLU_081019_0_0_1"/>
<gene>
    <name evidence="3" type="ORF">F503_03910</name>
</gene>
<dbReference type="eggNOG" id="ENOG502RZUI">
    <property type="taxonomic scope" value="Eukaryota"/>
</dbReference>
<evidence type="ECO:0000313" key="4">
    <source>
        <dbReference type="Proteomes" id="UP000016923"/>
    </source>
</evidence>
<dbReference type="AlphaFoldDB" id="S3CWW3"/>
<feature type="transmembrane region" description="Helical" evidence="1">
    <location>
        <begin position="177"/>
        <end position="196"/>
    </location>
</feature>
<organism evidence="3 4">
    <name type="scientific">Ophiostoma piceae (strain UAMH 11346)</name>
    <name type="common">Sap stain fungus</name>
    <dbReference type="NCBI Taxonomy" id="1262450"/>
    <lineage>
        <taxon>Eukaryota</taxon>
        <taxon>Fungi</taxon>
        <taxon>Dikarya</taxon>
        <taxon>Ascomycota</taxon>
        <taxon>Pezizomycotina</taxon>
        <taxon>Sordariomycetes</taxon>
        <taxon>Sordariomycetidae</taxon>
        <taxon>Ophiostomatales</taxon>
        <taxon>Ophiostomataceae</taxon>
        <taxon>Ophiostoma</taxon>
    </lineage>
</organism>
<evidence type="ECO:0000259" key="2">
    <source>
        <dbReference type="Pfam" id="PF10615"/>
    </source>
</evidence>
<proteinExistence type="predicted"/>
<accession>S3CWW3</accession>
<evidence type="ECO:0000256" key="1">
    <source>
        <dbReference type="SAM" id="Phobius"/>
    </source>
</evidence>
<keyword evidence="4" id="KW-1185">Reference proteome</keyword>
<keyword evidence="1" id="KW-0812">Transmembrane</keyword>
<dbReference type="InterPro" id="IPR019595">
    <property type="entry name" value="DUF2470"/>
</dbReference>
<dbReference type="Proteomes" id="UP000016923">
    <property type="component" value="Unassembled WGS sequence"/>
</dbReference>
<dbReference type="Gene3D" id="3.20.180.10">
    <property type="entry name" value="PNP-oxidase-like"/>
    <property type="match status" value="1"/>
</dbReference>
<reference evidence="3 4" key="1">
    <citation type="journal article" date="2013" name="BMC Genomics">
        <title>The genome and transcriptome of the pine saprophyte Ophiostoma piceae, and a comparison with the bark beetle-associated pine pathogen Grosmannia clavigera.</title>
        <authorList>
            <person name="Haridas S."/>
            <person name="Wang Y."/>
            <person name="Lim L."/>
            <person name="Massoumi Alamouti S."/>
            <person name="Jackman S."/>
            <person name="Docking R."/>
            <person name="Robertson G."/>
            <person name="Birol I."/>
            <person name="Bohlmann J."/>
            <person name="Breuil C."/>
        </authorList>
    </citation>
    <scope>NUCLEOTIDE SEQUENCE [LARGE SCALE GENOMIC DNA]</scope>
    <source>
        <strain evidence="3 4">UAMH 11346</strain>
    </source>
</reference>
<dbReference type="PANTHER" id="PTHR37783:SF1">
    <property type="entry name" value="MEMBRANE PROTEIN, PUTATIVE (AFU_ORTHOLOGUE AFUA_1G04315)-RELATED"/>
    <property type="match status" value="1"/>
</dbReference>
<dbReference type="PANTHER" id="PTHR37783">
    <property type="entry name" value="MEMBRANE PROTEIN, PUTATIVE (AFU_ORTHOLOGUE AFUA_1G04315)-RELATED"/>
    <property type="match status" value="1"/>
</dbReference>
<keyword evidence="1" id="KW-0472">Membrane</keyword>
<dbReference type="OMA" id="VECFFFD"/>
<keyword evidence="1" id="KW-1133">Transmembrane helix</keyword>
<sequence length="243" mass="26586">MAIDAKSKQATLAHMNKDHSSDIGLYLRFVNGMSTEQLAAEGLPQMVDMDLSSITIRTGTTGHVHTVALDPPMASWGERRQRLIGLAIDARKAFGVPLPEHGPPSDGNAAKKPIPFSPPAGSDIAVFGSVVFFAVMAVLVRTGHDATPTSVWTAALAKVGVTDKNFYFGGAEGFRKLVVWLIAPVLAIHVTEVWWLDRTRLAPRGMARFSRDWCLWMGSTFWEGIAGYNRFDRLAREADGKQH</sequence>
<feature type="transmembrane region" description="Helical" evidence="1">
    <location>
        <begin position="120"/>
        <end position="140"/>
    </location>
</feature>
<dbReference type="Pfam" id="PF10615">
    <property type="entry name" value="DUF2470"/>
    <property type="match status" value="1"/>
</dbReference>
<evidence type="ECO:0000313" key="3">
    <source>
        <dbReference type="EMBL" id="EPE05305.1"/>
    </source>
</evidence>
<dbReference type="OrthoDB" id="5553410at2759"/>